<keyword evidence="2" id="KW-1185">Reference proteome</keyword>
<gene>
    <name evidence="1" type="ordered locus">VEA_000938</name>
</gene>
<accession>A0ACA6QT25</accession>
<dbReference type="Proteomes" id="UP000002571">
    <property type="component" value="Chromosome 2"/>
</dbReference>
<evidence type="ECO:0000313" key="1">
    <source>
        <dbReference type="EMBL" id="ACY53623.1"/>
    </source>
</evidence>
<reference evidence="1" key="1">
    <citation type="submission" date="2009-10" db="EMBL/GenBank/DDBJ databases">
        <authorList>
            <consortium name="Los Alamos National Laboratory (LANL)"/>
            <consortium name="National Microbial Pathogen Data Resource (NMPDR)"/>
            <person name="Munk A.C."/>
            <person name="Tapia R."/>
            <person name="Green L."/>
            <person name="Rogers Y."/>
            <person name="Detter J.C."/>
            <person name="Bruce D."/>
            <person name="Brettin T.S."/>
            <person name="Colwell R."/>
            <person name="Huq A."/>
            <person name="Grim C.J."/>
            <person name="Hasan N.A."/>
            <person name="Vonstein V."/>
            <person name="Bartels D."/>
        </authorList>
    </citation>
    <scope>NUCLEOTIDE SEQUENCE</scope>
    <source>
        <strain evidence="1">EX25</strain>
    </source>
</reference>
<organism evidence="1 2">
    <name type="scientific">Vibrio antiquarius (strain Ex25)</name>
    <dbReference type="NCBI Taxonomy" id="150340"/>
    <lineage>
        <taxon>Bacteria</taxon>
        <taxon>Pseudomonadati</taxon>
        <taxon>Pseudomonadota</taxon>
        <taxon>Gammaproteobacteria</taxon>
        <taxon>Vibrionales</taxon>
        <taxon>Vibrionaceae</taxon>
        <taxon>Vibrio</taxon>
        <taxon>Vibrio diabolicus subgroup</taxon>
    </lineage>
</organism>
<name>A0ACA6QT25_VIBAE</name>
<protein>
    <submittedName>
        <fullName evidence="1">Uncharacterized protein</fullName>
    </submittedName>
</protein>
<sequence length="39" mass="4378">MSQDCHVGVGTRSWLKNKSEWGRAYCSFRNASFHCAGLS</sequence>
<evidence type="ECO:0000313" key="2">
    <source>
        <dbReference type="Proteomes" id="UP000002571"/>
    </source>
</evidence>
<proteinExistence type="predicted"/>
<dbReference type="EMBL" id="CP001806">
    <property type="protein sequence ID" value="ACY53623.1"/>
    <property type="molecule type" value="Genomic_DNA"/>
</dbReference>